<reference evidence="1 2" key="1">
    <citation type="journal article" date="2019" name="Plant Biotechnol. J.">
        <title>The red bayberry genome and genetic basis of sex determination.</title>
        <authorList>
            <person name="Jia H.M."/>
            <person name="Jia H.J."/>
            <person name="Cai Q.L."/>
            <person name="Wang Y."/>
            <person name="Zhao H.B."/>
            <person name="Yang W.F."/>
            <person name="Wang G.Y."/>
            <person name="Li Y.H."/>
            <person name="Zhan D.L."/>
            <person name="Shen Y.T."/>
            <person name="Niu Q.F."/>
            <person name="Chang L."/>
            <person name="Qiu J."/>
            <person name="Zhao L."/>
            <person name="Xie H.B."/>
            <person name="Fu W.Y."/>
            <person name="Jin J."/>
            <person name="Li X.W."/>
            <person name="Jiao Y."/>
            <person name="Zhou C.C."/>
            <person name="Tu T."/>
            <person name="Chai C.Y."/>
            <person name="Gao J.L."/>
            <person name="Fan L.J."/>
            <person name="van de Weg E."/>
            <person name="Wang J.Y."/>
            <person name="Gao Z.S."/>
        </authorList>
    </citation>
    <scope>NUCLEOTIDE SEQUENCE [LARGE SCALE GENOMIC DNA]</scope>
    <source>
        <tissue evidence="1">Leaves</tissue>
    </source>
</reference>
<evidence type="ECO:0000313" key="2">
    <source>
        <dbReference type="Proteomes" id="UP000516437"/>
    </source>
</evidence>
<evidence type="ECO:0000313" key="1">
    <source>
        <dbReference type="EMBL" id="KAB1208897.1"/>
    </source>
</evidence>
<sequence length="67" mass="7360">MYLIPGSWLPDLDNRTDQVRTSKSIQWQTLRAPPISGVGGEEAACICMHVGELDRGGCNSVKLLIVY</sequence>
<dbReference type="Proteomes" id="UP000516437">
    <property type="component" value="Chromosome 6"/>
</dbReference>
<dbReference type="EMBL" id="RXIC02000024">
    <property type="protein sequence ID" value="KAB1208897.1"/>
    <property type="molecule type" value="Genomic_DNA"/>
</dbReference>
<protein>
    <submittedName>
        <fullName evidence="1">Uncharacterized protein</fullName>
    </submittedName>
</protein>
<gene>
    <name evidence="1" type="ORF">CJ030_MR6G006007</name>
</gene>
<proteinExistence type="predicted"/>
<comment type="caution">
    <text evidence="1">The sequence shown here is derived from an EMBL/GenBank/DDBJ whole genome shotgun (WGS) entry which is preliminary data.</text>
</comment>
<keyword evidence="2" id="KW-1185">Reference proteome</keyword>
<name>A0A6A1VAS2_9ROSI</name>
<accession>A0A6A1VAS2</accession>
<dbReference type="AlphaFoldDB" id="A0A6A1VAS2"/>
<organism evidence="1 2">
    <name type="scientific">Morella rubra</name>
    <name type="common">Chinese bayberry</name>
    <dbReference type="NCBI Taxonomy" id="262757"/>
    <lineage>
        <taxon>Eukaryota</taxon>
        <taxon>Viridiplantae</taxon>
        <taxon>Streptophyta</taxon>
        <taxon>Embryophyta</taxon>
        <taxon>Tracheophyta</taxon>
        <taxon>Spermatophyta</taxon>
        <taxon>Magnoliopsida</taxon>
        <taxon>eudicotyledons</taxon>
        <taxon>Gunneridae</taxon>
        <taxon>Pentapetalae</taxon>
        <taxon>rosids</taxon>
        <taxon>fabids</taxon>
        <taxon>Fagales</taxon>
        <taxon>Myricaceae</taxon>
        <taxon>Morella</taxon>
    </lineage>
</organism>